<reference evidence="2" key="1">
    <citation type="submission" date="2023-10" db="EMBL/GenBank/DDBJ databases">
        <title>Genome assemblies of two species of porcelain crab, Petrolisthes cinctipes and Petrolisthes manimaculis (Anomura: Porcellanidae).</title>
        <authorList>
            <person name="Angst P."/>
        </authorList>
    </citation>
    <scope>NUCLEOTIDE SEQUENCE</scope>
    <source>
        <strain evidence="2">PB745_01</strain>
        <tissue evidence="2">Gill</tissue>
    </source>
</reference>
<protein>
    <submittedName>
        <fullName evidence="2">Uncharacterized protein</fullName>
    </submittedName>
</protein>
<accession>A0AAE1BY25</accession>
<organism evidence="2 3">
    <name type="scientific">Petrolisthes cinctipes</name>
    <name type="common">Flat porcelain crab</name>
    <dbReference type="NCBI Taxonomy" id="88211"/>
    <lineage>
        <taxon>Eukaryota</taxon>
        <taxon>Metazoa</taxon>
        <taxon>Ecdysozoa</taxon>
        <taxon>Arthropoda</taxon>
        <taxon>Crustacea</taxon>
        <taxon>Multicrustacea</taxon>
        <taxon>Malacostraca</taxon>
        <taxon>Eumalacostraca</taxon>
        <taxon>Eucarida</taxon>
        <taxon>Decapoda</taxon>
        <taxon>Pleocyemata</taxon>
        <taxon>Anomura</taxon>
        <taxon>Galatheoidea</taxon>
        <taxon>Porcellanidae</taxon>
        <taxon>Petrolisthes</taxon>
    </lineage>
</organism>
<keyword evidence="3" id="KW-1185">Reference proteome</keyword>
<dbReference type="Proteomes" id="UP001286313">
    <property type="component" value="Unassembled WGS sequence"/>
</dbReference>
<proteinExistence type="predicted"/>
<evidence type="ECO:0000256" key="1">
    <source>
        <dbReference type="SAM" id="MobiDB-lite"/>
    </source>
</evidence>
<gene>
    <name evidence="2" type="ORF">Pcinc_034720</name>
</gene>
<dbReference type="AlphaFoldDB" id="A0AAE1BY25"/>
<sequence>MTAESKPSTASSLSLAVSVKLSPFCPSALEKLLHAPSALHEADDSPMDDLIKKADNLINAARASRKPGTVYSAPTEEFPDINAAKSTFHKRAPNSQARNYNPDYHTHKLQTHGLCYYHFKNDAHRSPLTRPYRGPYAVLGCNPKAFRLSIAGGSDWVSIDRLKSAYIEEEDVTLTAPPADDPAPNAVRPNASAPTSPPEGGSRCISSRAGRLIRRPNRLNL</sequence>
<evidence type="ECO:0000313" key="2">
    <source>
        <dbReference type="EMBL" id="KAK3859133.1"/>
    </source>
</evidence>
<feature type="compositionally biased region" description="Low complexity" evidence="1">
    <location>
        <begin position="176"/>
        <end position="191"/>
    </location>
</feature>
<evidence type="ECO:0000313" key="3">
    <source>
        <dbReference type="Proteomes" id="UP001286313"/>
    </source>
</evidence>
<comment type="caution">
    <text evidence="2">The sequence shown here is derived from an EMBL/GenBank/DDBJ whole genome shotgun (WGS) entry which is preliminary data.</text>
</comment>
<name>A0AAE1BY25_PETCI</name>
<dbReference type="EMBL" id="JAWQEG010005112">
    <property type="protein sequence ID" value="KAK3859133.1"/>
    <property type="molecule type" value="Genomic_DNA"/>
</dbReference>
<feature type="region of interest" description="Disordered" evidence="1">
    <location>
        <begin position="174"/>
        <end position="208"/>
    </location>
</feature>